<dbReference type="AlphaFoldDB" id="A0A6A0H5S6"/>
<evidence type="ECO:0000313" key="1">
    <source>
        <dbReference type="EMBL" id="KAA0200749.1"/>
    </source>
</evidence>
<dbReference type="Proteomes" id="UP000711488">
    <property type="component" value="Unassembled WGS sequence"/>
</dbReference>
<comment type="caution">
    <text evidence="1">The sequence shown here is derived from an EMBL/GenBank/DDBJ whole genome shotgun (WGS) entry which is preliminary data.</text>
</comment>
<name>A0A6A0H5S6_HYAAZ</name>
<reference evidence="1" key="3">
    <citation type="submission" date="2019-06" db="EMBL/GenBank/DDBJ databases">
        <authorList>
            <person name="Poynton C."/>
            <person name="Hasenbein S."/>
            <person name="Benoit J.B."/>
            <person name="Sepulveda M.S."/>
            <person name="Poelchau M.F."/>
            <person name="Murali S.C."/>
            <person name="Chen S."/>
            <person name="Glastad K.M."/>
            <person name="Werren J.H."/>
            <person name="Vineis J.H."/>
            <person name="Bowen J.L."/>
            <person name="Friedrich M."/>
            <person name="Jones J."/>
            <person name="Robertson H.M."/>
            <person name="Feyereisen R."/>
            <person name="Mechler-Hickson A."/>
            <person name="Mathers N."/>
            <person name="Lee C.E."/>
            <person name="Colbourne J.K."/>
            <person name="Biales A."/>
            <person name="Johnston J.S."/>
            <person name="Wellborn G.A."/>
            <person name="Rosendale A.J."/>
            <person name="Cridge A.G."/>
            <person name="Munoz-Torres M.C."/>
            <person name="Bain P.A."/>
            <person name="Manny A.R."/>
            <person name="Major K.M."/>
            <person name="Lambert F.N."/>
            <person name="Vulpe C.D."/>
            <person name="Tuck P."/>
            <person name="Blalock B.J."/>
            <person name="Lin Y.-Y."/>
            <person name="Smith M.E."/>
            <person name="Ochoa-Acuna H."/>
            <person name="Chen M.-J.M."/>
            <person name="Childers C.P."/>
            <person name="Qu J."/>
            <person name="Dugan S."/>
            <person name="Lee S.L."/>
            <person name="Chao H."/>
            <person name="Dinh H."/>
            <person name="Han Y."/>
            <person name="Doddapaneni H."/>
            <person name="Worley K.C."/>
            <person name="Muzny D.M."/>
            <person name="Gibbs R.A."/>
            <person name="Richards S."/>
        </authorList>
    </citation>
    <scope>NUCLEOTIDE SEQUENCE</scope>
    <source>
        <strain evidence="1">HAZT.00-mixed</strain>
        <tissue evidence="1">Whole organism</tissue>
    </source>
</reference>
<reference evidence="1" key="1">
    <citation type="submission" date="2014-08" db="EMBL/GenBank/DDBJ databases">
        <authorList>
            <person name="Murali S."/>
            <person name="Richards S."/>
            <person name="Bandaranaike D."/>
            <person name="Bellair M."/>
            <person name="Blankenburg K."/>
            <person name="Chao H."/>
            <person name="Dinh H."/>
            <person name="Doddapaneni H."/>
            <person name="Dugan-Rocha S."/>
            <person name="Elkadiri S."/>
            <person name="Gnanaolivu R."/>
            <person name="Hughes D."/>
            <person name="Lee S."/>
            <person name="Li M."/>
            <person name="Ming W."/>
            <person name="Munidasa M."/>
            <person name="Muniz J."/>
            <person name="Nguyen L."/>
            <person name="Osuji N."/>
            <person name="Pu L.-L."/>
            <person name="Puazo M."/>
            <person name="Skinner E."/>
            <person name="Qu C."/>
            <person name="Quiroz J."/>
            <person name="Raj R."/>
            <person name="Weissenberger G."/>
            <person name="Xin Y."/>
            <person name="Zou X."/>
            <person name="Han Y."/>
            <person name="Worley K."/>
            <person name="Muzny D."/>
            <person name="Gibbs R."/>
        </authorList>
    </citation>
    <scope>NUCLEOTIDE SEQUENCE</scope>
    <source>
        <strain evidence="1">HAZT.00-mixed</strain>
        <tissue evidence="1">Whole organism</tissue>
    </source>
</reference>
<dbReference type="EMBL" id="JQDR03006088">
    <property type="protein sequence ID" value="KAA0200749.1"/>
    <property type="molecule type" value="Genomic_DNA"/>
</dbReference>
<gene>
    <name evidence="1" type="ORF">HAZT_HAZT008925</name>
</gene>
<proteinExistence type="predicted"/>
<reference evidence="1" key="2">
    <citation type="journal article" date="2018" name="Environ. Sci. Technol.">
        <title>The Toxicogenome of Hyalella azteca: A Model for Sediment Ecotoxicology and Evolutionary Toxicology.</title>
        <authorList>
            <person name="Poynton H.C."/>
            <person name="Hasenbein S."/>
            <person name="Benoit J.B."/>
            <person name="Sepulveda M.S."/>
            <person name="Poelchau M.F."/>
            <person name="Hughes D.S.T."/>
            <person name="Murali S.C."/>
            <person name="Chen S."/>
            <person name="Glastad K.M."/>
            <person name="Goodisman M.A.D."/>
            <person name="Werren J.H."/>
            <person name="Vineis J.H."/>
            <person name="Bowen J.L."/>
            <person name="Friedrich M."/>
            <person name="Jones J."/>
            <person name="Robertson H.M."/>
            <person name="Feyereisen R."/>
            <person name="Mechler-Hickson A."/>
            <person name="Mathers N."/>
            <person name="Lee C.E."/>
            <person name="Colbourne J.K."/>
            <person name="Biales A."/>
            <person name="Johnston J.S."/>
            <person name="Wellborn G.A."/>
            <person name="Rosendale A.J."/>
            <person name="Cridge A.G."/>
            <person name="Munoz-Torres M.C."/>
            <person name="Bain P.A."/>
            <person name="Manny A.R."/>
            <person name="Major K.M."/>
            <person name="Lambert F.N."/>
            <person name="Vulpe C.D."/>
            <person name="Tuck P."/>
            <person name="Blalock B.J."/>
            <person name="Lin Y.Y."/>
            <person name="Smith M.E."/>
            <person name="Ochoa-Acuna H."/>
            <person name="Chen M.M."/>
            <person name="Childers C.P."/>
            <person name="Qu J."/>
            <person name="Dugan S."/>
            <person name="Lee S.L."/>
            <person name="Chao H."/>
            <person name="Dinh H."/>
            <person name="Han Y."/>
            <person name="Doddapaneni H."/>
            <person name="Worley K.C."/>
            <person name="Muzny D.M."/>
            <person name="Gibbs R.A."/>
            <person name="Richards S."/>
        </authorList>
    </citation>
    <scope>NUCLEOTIDE SEQUENCE</scope>
    <source>
        <strain evidence="1">HAZT.00-mixed</strain>
        <tissue evidence="1">Whole organism</tissue>
    </source>
</reference>
<protein>
    <recommendedName>
        <fullName evidence="2">DDE-1 domain-containing protein</fullName>
    </recommendedName>
</protein>
<sequence length="172" mass="19725">MIVRDFLNKSGRKVTTFKNNLPGIDWVNNFITRYKHWLSTRMCQNITKKRAEISTEVINKFFDNIAHVLQGVPDTNIINYDETNFTNDHGKSQMIFRRGIKYPERVMNFSKTSYSVMFAGSAAEELLPPYVVPLMPVATMSVKVAGSTLTRFMIGLKLFGCPSVRIWKVTMC</sequence>
<accession>A0A6A0H5S6</accession>
<evidence type="ECO:0008006" key="2">
    <source>
        <dbReference type="Google" id="ProtNLM"/>
    </source>
</evidence>
<organism evidence="1">
    <name type="scientific">Hyalella azteca</name>
    <name type="common">Amphipod</name>
    <dbReference type="NCBI Taxonomy" id="294128"/>
    <lineage>
        <taxon>Eukaryota</taxon>
        <taxon>Metazoa</taxon>
        <taxon>Ecdysozoa</taxon>
        <taxon>Arthropoda</taxon>
        <taxon>Crustacea</taxon>
        <taxon>Multicrustacea</taxon>
        <taxon>Malacostraca</taxon>
        <taxon>Eumalacostraca</taxon>
        <taxon>Peracarida</taxon>
        <taxon>Amphipoda</taxon>
        <taxon>Senticaudata</taxon>
        <taxon>Talitrida</taxon>
        <taxon>Talitroidea</taxon>
        <taxon>Hyalellidae</taxon>
        <taxon>Hyalella</taxon>
    </lineage>
</organism>